<evidence type="ECO:0000313" key="3">
    <source>
        <dbReference type="EMBL" id="MDU0354056.1"/>
    </source>
</evidence>
<dbReference type="CDD" id="cd20736">
    <property type="entry name" value="PoNe_Nuclease"/>
    <property type="match status" value="1"/>
</dbReference>
<dbReference type="InterPro" id="IPR011335">
    <property type="entry name" value="Restrct_endonuc-II-like"/>
</dbReference>
<dbReference type="InterPro" id="IPR003509">
    <property type="entry name" value="UPF0102_YraN-like"/>
</dbReference>
<dbReference type="PANTHER" id="PTHR34039">
    <property type="entry name" value="UPF0102 PROTEIN YRAN"/>
    <property type="match status" value="1"/>
</dbReference>
<dbReference type="Gene3D" id="3.40.1350.10">
    <property type="match status" value="1"/>
</dbReference>
<dbReference type="RefSeq" id="WP_316025682.1">
    <property type="nucleotide sequence ID" value="NZ_JAWDIO010000002.1"/>
</dbReference>
<reference evidence="3 4" key="1">
    <citation type="submission" date="2023-10" db="EMBL/GenBank/DDBJ databases">
        <title>Glaciecola aquimarina strain GGW-M5 nov., isolated from a coastal seawater.</title>
        <authorList>
            <person name="Bayburt H."/>
            <person name="Kim J.M."/>
            <person name="Choi B.J."/>
            <person name="Jeon C.O."/>
        </authorList>
    </citation>
    <scope>NUCLEOTIDE SEQUENCE [LARGE SCALE GENOMIC DNA]</scope>
    <source>
        <strain evidence="3 4">KCTC 32108</strain>
    </source>
</reference>
<dbReference type="NCBIfam" id="NF009150">
    <property type="entry name" value="PRK12497.1-3"/>
    <property type="match status" value="1"/>
</dbReference>
<dbReference type="InterPro" id="IPR011856">
    <property type="entry name" value="tRNA_endonuc-like_dom_sf"/>
</dbReference>
<comment type="similarity">
    <text evidence="1 2">Belongs to the UPF0102 family.</text>
</comment>
<dbReference type="Proteomes" id="UP001247805">
    <property type="component" value="Unassembled WGS sequence"/>
</dbReference>
<dbReference type="NCBIfam" id="TIGR00252">
    <property type="entry name" value="YraN family protein"/>
    <property type="match status" value="1"/>
</dbReference>
<dbReference type="Pfam" id="PF02021">
    <property type="entry name" value="UPF0102"/>
    <property type="match status" value="1"/>
</dbReference>
<keyword evidence="4" id="KW-1185">Reference proteome</keyword>
<dbReference type="SUPFAM" id="SSF52980">
    <property type="entry name" value="Restriction endonuclease-like"/>
    <property type="match status" value="1"/>
</dbReference>
<protein>
    <recommendedName>
        <fullName evidence="2">UPF0102 protein RS130_09005</fullName>
    </recommendedName>
</protein>
<gene>
    <name evidence="3" type="ORF">RS130_09005</name>
</gene>
<organism evidence="3 4">
    <name type="scientific">Paraglaciecola aquimarina</name>
    <dbReference type="NCBI Taxonomy" id="1235557"/>
    <lineage>
        <taxon>Bacteria</taxon>
        <taxon>Pseudomonadati</taxon>
        <taxon>Pseudomonadota</taxon>
        <taxon>Gammaproteobacteria</taxon>
        <taxon>Alteromonadales</taxon>
        <taxon>Alteromonadaceae</taxon>
        <taxon>Paraglaciecola</taxon>
    </lineage>
</organism>
<dbReference type="EMBL" id="JAWDIO010000002">
    <property type="protein sequence ID" value="MDU0354056.1"/>
    <property type="molecule type" value="Genomic_DNA"/>
</dbReference>
<accession>A0ABU3SVP3</accession>
<evidence type="ECO:0000256" key="1">
    <source>
        <dbReference type="ARBA" id="ARBA00006738"/>
    </source>
</evidence>
<proteinExistence type="inferred from homology"/>
<dbReference type="HAMAP" id="MF_00048">
    <property type="entry name" value="UPF0102"/>
    <property type="match status" value="1"/>
</dbReference>
<sequence>MKWIKQALSPLIGSDAEQYAQRYLEQRGLIFVTKNYRCRSGEIDLIMRDGSELVFIEVKFRSNPTHGSAIEYFHPAKQRKFVSAVMFYMQEKNLNPSIVPHRIDLIGIDKNQQQQNVSWLKSISLD</sequence>
<evidence type="ECO:0000313" key="4">
    <source>
        <dbReference type="Proteomes" id="UP001247805"/>
    </source>
</evidence>
<comment type="caution">
    <text evidence="3">The sequence shown here is derived from an EMBL/GenBank/DDBJ whole genome shotgun (WGS) entry which is preliminary data.</text>
</comment>
<name>A0ABU3SVP3_9ALTE</name>
<dbReference type="PANTHER" id="PTHR34039:SF1">
    <property type="entry name" value="UPF0102 PROTEIN YRAN"/>
    <property type="match status" value="1"/>
</dbReference>
<evidence type="ECO:0000256" key="2">
    <source>
        <dbReference type="HAMAP-Rule" id="MF_00048"/>
    </source>
</evidence>